<comment type="caution">
    <text evidence="4">The sequence shown here is derived from an EMBL/GenBank/DDBJ whole genome shotgun (WGS) entry which is preliminary data.</text>
</comment>
<dbReference type="InterPro" id="IPR050832">
    <property type="entry name" value="Bact_Acetyltransf"/>
</dbReference>
<organism evidence="4 5">
    <name type="scientific">Actinomadura barringtoniae</name>
    <dbReference type="NCBI Taxonomy" id="1427535"/>
    <lineage>
        <taxon>Bacteria</taxon>
        <taxon>Bacillati</taxon>
        <taxon>Actinomycetota</taxon>
        <taxon>Actinomycetes</taxon>
        <taxon>Streptosporangiales</taxon>
        <taxon>Thermomonosporaceae</taxon>
        <taxon>Actinomadura</taxon>
    </lineage>
</organism>
<dbReference type="CDD" id="cd04301">
    <property type="entry name" value="NAT_SF"/>
    <property type="match status" value="1"/>
</dbReference>
<keyword evidence="2" id="KW-0012">Acyltransferase</keyword>
<keyword evidence="1" id="KW-0808">Transferase</keyword>
<dbReference type="AlphaFoldDB" id="A0A939PH19"/>
<dbReference type="Pfam" id="PF00583">
    <property type="entry name" value="Acetyltransf_1"/>
    <property type="match status" value="1"/>
</dbReference>
<name>A0A939PH19_9ACTN</name>
<dbReference type="Gene3D" id="3.40.630.30">
    <property type="match status" value="1"/>
</dbReference>
<dbReference type="PANTHER" id="PTHR43877:SF2">
    <property type="entry name" value="AMINOALKYLPHOSPHONATE N-ACETYLTRANSFERASE-RELATED"/>
    <property type="match status" value="1"/>
</dbReference>
<dbReference type="EMBL" id="JAGEOJ010000016">
    <property type="protein sequence ID" value="MBO2452516.1"/>
    <property type="molecule type" value="Genomic_DNA"/>
</dbReference>
<evidence type="ECO:0000259" key="3">
    <source>
        <dbReference type="PROSITE" id="PS51186"/>
    </source>
</evidence>
<feature type="domain" description="N-acetyltransferase" evidence="3">
    <location>
        <begin position="5"/>
        <end position="158"/>
    </location>
</feature>
<keyword evidence="5" id="KW-1185">Reference proteome</keyword>
<accession>A0A939PH19</accession>
<dbReference type="InterPro" id="IPR016181">
    <property type="entry name" value="Acyl_CoA_acyltransferase"/>
</dbReference>
<evidence type="ECO:0000313" key="4">
    <source>
        <dbReference type="EMBL" id="MBO2452516.1"/>
    </source>
</evidence>
<dbReference type="Proteomes" id="UP000669179">
    <property type="component" value="Unassembled WGS sequence"/>
</dbReference>
<dbReference type="RefSeq" id="WP_208260529.1">
    <property type="nucleotide sequence ID" value="NZ_JAGEOJ010000016.1"/>
</dbReference>
<gene>
    <name evidence="4" type="ORF">J4573_35870</name>
</gene>
<dbReference type="PROSITE" id="PS51186">
    <property type="entry name" value="GNAT"/>
    <property type="match status" value="1"/>
</dbReference>
<dbReference type="GO" id="GO:0016747">
    <property type="term" value="F:acyltransferase activity, transferring groups other than amino-acyl groups"/>
    <property type="evidence" value="ECO:0007669"/>
    <property type="project" value="InterPro"/>
</dbReference>
<evidence type="ECO:0000256" key="1">
    <source>
        <dbReference type="ARBA" id="ARBA00022679"/>
    </source>
</evidence>
<proteinExistence type="predicted"/>
<sequence>MSGNVAVRPATLADSEAVASIWLHGWRDGHVGHVPDELVAVRGPESFATRAPQRVDDTVVATVDDQVAGFIMVVGDEVEQVYVSSDHRGSGVASTLLTEAERLVRANGHAQAWLAVVAGNARARRFYERQGWTDEGPFHYPAVGPNGPIDVPVHRYVKQV</sequence>
<reference evidence="4" key="1">
    <citation type="submission" date="2021-03" db="EMBL/GenBank/DDBJ databases">
        <authorList>
            <person name="Kanchanasin P."/>
            <person name="Saeng-In P."/>
            <person name="Phongsopitanun W."/>
            <person name="Yuki M."/>
            <person name="Kudo T."/>
            <person name="Ohkuma M."/>
            <person name="Tanasupawat S."/>
        </authorList>
    </citation>
    <scope>NUCLEOTIDE SEQUENCE</scope>
    <source>
        <strain evidence="4">GKU 128</strain>
    </source>
</reference>
<dbReference type="PANTHER" id="PTHR43877">
    <property type="entry name" value="AMINOALKYLPHOSPHONATE N-ACETYLTRANSFERASE-RELATED-RELATED"/>
    <property type="match status" value="1"/>
</dbReference>
<dbReference type="SUPFAM" id="SSF55729">
    <property type="entry name" value="Acyl-CoA N-acyltransferases (Nat)"/>
    <property type="match status" value="1"/>
</dbReference>
<dbReference type="InterPro" id="IPR000182">
    <property type="entry name" value="GNAT_dom"/>
</dbReference>
<protein>
    <submittedName>
        <fullName evidence="4">N-acetyltransferase</fullName>
    </submittedName>
</protein>
<evidence type="ECO:0000313" key="5">
    <source>
        <dbReference type="Proteomes" id="UP000669179"/>
    </source>
</evidence>
<evidence type="ECO:0000256" key="2">
    <source>
        <dbReference type="ARBA" id="ARBA00023315"/>
    </source>
</evidence>